<gene>
    <name evidence="1" type="ORF">Tel_12155</name>
</gene>
<dbReference type="KEGG" id="tee:Tel_12155"/>
<dbReference type="EMBL" id="CP013099">
    <property type="protein sequence ID" value="ALP53826.1"/>
    <property type="molecule type" value="Genomic_DNA"/>
</dbReference>
<keyword evidence="2" id="KW-1185">Reference proteome</keyword>
<proteinExistence type="predicted"/>
<dbReference type="STRING" id="1748243.Tel_12155"/>
<reference evidence="1" key="1">
    <citation type="submission" date="2015-10" db="EMBL/GenBank/DDBJ databases">
        <title>Description of Candidatus Tenderia electrophaga gen. nov, sp. nov., an Uncultivated Electroautotroph from a Biocathode Enrichment.</title>
        <authorList>
            <person name="Eddie B.J."/>
            <person name="Malanoski A.P."/>
            <person name="Wang Z."/>
            <person name="Hall R.J."/>
            <person name="Oh S.D."/>
            <person name="Heiner C."/>
            <person name="Lin B."/>
            <person name="Strycharz-Glaven S.M."/>
        </authorList>
    </citation>
    <scope>NUCLEOTIDE SEQUENCE [LARGE SCALE GENOMIC DNA]</scope>
    <source>
        <strain evidence="1">NRL1</strain>
    </source>
</reference>
<evidence type="ECO:0000313" key="1">
    <source>
        <dbReference type="EMBL" id="ALP53826.1"/>
    </source>
</evidence>
<evidence type="ECO:0000313" key="2">
    <source>
        <dbReference type="Proteomes" id="UP000055136"/>
    </source>
</evidence>
<organism evidence="1 2">
    <name type="scientific">Candidatus Tenderia electrophaga</name>
    <dbReference type="NCBI Taxonomy" id="1748243"/>
    <lineage>
        <taxon>Bacteria</taxon>
        <taxon>Pseudomonadati</taxon>
        <taxon>Pseudomonadota</taxon>
        <taxon>Gammaproteobacteria</taxon>
        <taxon>Candidatus Tenderiales</taxon>
        <taxon>Candidatus Tenderiaceae</taxon>
        <taxon>Candidatus Tenderia</taxon>
    </lineage>
</organism>
<accession>A0A0S2TFD1</accession>
<sequence>MCEWEDRVSNVAHEIEHYLESHPQAADSLEGIASWWIARQRIRTELEVVRAALEQLSHSGIVSARQDTGKRGPIYRLNNKNH</sequence>
<protein>
    <submittedName>
        <fullName evidence="1">Uncharacterized protein</fullName>
    </submittedName>
</protein>
<name>A0A0S2TFD1_9GAMM</name>
<dbReference type="AlphaFoldDB" id="A0A0S2TFD1"/>
<dbReference type="Proteomes" id="UP000055136">
    <property type="component" value="Chromosome"/>
</dbReference>